<feature type="compositionally biased region" description="Polar residues" evidence="1">
    <location>
        <begin position="29"/>
        <end position="39"/>
    </location>
</feature>
<protein>
    <submittedName>
        <fullName evidence="2">Uncharacterized protein</fullName>
    </submittedName>
</protein>
<evidence type="ECO:0000313" key="2">
    <source>
        <dbReference type="EMBL" id="MFC7138370.1"/>
    </source>
</evidence>
<dbReference type="RefSeq" id="WP_274324001.1">
    <property type="nucleotide sequence ID" value="NZ_CP118158.1"/>
</dbReference>
<dbReference type="PROSITE" id="PS51318">
    <property type="entry name" value="TAT"/>
    <property type="match status" value="1"/>
</dbReference>
<sequence length="198" mass="21246">MPSFSRRRVLATGAAALLAGVAGCADSGGASTDTPTATERSFEHSVSDPAARTVRNDDGEPAVTSSARSTDESMLGTPTRMADEYWTVNDADERDALDFSGARTGAEAARTFAAETDLSTATLVVHQYYVEKCVTRRLERLRWGAAEQGPEGSAAIRLTYEDAERDGDCEQEGIGPIEATVFRIPEEIGQVTRFGYQV</sequence>
<accession>A0ABD5XZ37</accession>
<dbReference type="InterPro" id="IPR006311">
    <property type="entry name" value="TAT_signal"/>
</dbReference>
<dbReference type="AlphaFoldDB" id="A0ABD5XZ37"/>
<keyword evidence="3" id="KW-1185">Reference proteome</keyword>
<dbReference type="EMBL" id="JBHTAS010000001">
    <property type="protein sequence ID" value="MFC7138370.1"/>
    <property type="molecule type" value="Genomic_DNA"/>
</dbReference>
<reference evidence="2 3" key="1">
    <citation type="journal article" date="2019" name="Int. J. Syst. Evol. Microbiol.">
        <title>The Global Catalogue of Microorganisms (GCM) 10K type strain sequencing project: providing services to taxonomists for standard genome sequencing and annotation.</title>
        <authorList>
            <consortium name="The Broad Institute Genomics Platform"/>
            <consortium name="The Broad Institute Genome Sequencing Center for Infectious Disease"/>
            <person name="Wu L."/>
            <person name="Ma J."/>
        </authorList>
    </citation>
    <scope>NUCLEOTIDE SEQUENCE [LARGE SCALE GENOMIC DNA]</scope>
    <source>
        <strain evidence="2 3">XZYJT29</strain>
    </source>
</reference>
<comment type="caution">
    <text evidence="2">The sequence shown here is derived from an EMBL/GenBank/DDBJ whole genome shotgun (WGS) entry which is preliminary data.</text>
</comment>
<organism evidence="2 3">
    <name type="scientific">Halosimplex aquaticum</name>
    <dbReference type="NCBI Taxonomy" id="3026162"/>
    <lineage>
        <taxon>Archaea</taxon>
        <taxon>Methanobacteriati</taxon>
        <taxon>Methanobacteriota</taxon>
        <taxon>Stenosarchaea group</taxon>
        <taxon>Halobacteria</taxon>
        <taxon>Halobacteriales</taxon>
        <taxon>Haloarculaceae</taxon>
        <taxon>Halosimplex</taxon>
    </lineage>
</organism>
<feature type="region of interest" description="Disordered" evidence="1">
    <location>
        <begin position="24"/>
        <end position="79"/>
    </location>
</feature>
<dbReference type="PROSITE" id="PS51257">
    <property type="entry name" value="PROKAR_LIPOPROTEIN"/>
    <property type="match status" value="1"/>
</dbReference>
<dbReference type="Proteomes" id="UP001596432">
    <property type="component" value="Unassembled WGS sequence"/>
</dbReference>
<dbReference type="GeneID" id="78818607"/>
<evidence type="ECO:0000256" key="1">
    <source>
        <dbReference type="SAM" id="MobiDB-lite"/>
    </source>
</evidence>
<gene>
    <name evidence="2" type="ORF">ACFQMA_00785</name>
</gene>
<name>A0ABD5XZ37_9EURY</name>
<proteinExistence type="predicted"/>
<evidence type="ECO:0000313" key="3">
    <source>
        <dbReference type="Proteomes" id="UP001596432"/>
    </source>
</evidence>